<dbReference type="AlphaFoldDB" id="A0A2Z6DXD1"/>
<dbReference type="GO" id="GO:0070402">
    <property type="term" value="F:NADPH binding"/>
    <property type="evidence" value="ECO:0007669"/>
    <property type="project" value="InterPro"/>
</dbReference>
<comment type="caution">
    <text evidence="9">Lacks conserved residue(s) required for the propagation of feature annotation.</text>
</comment>
<evidence type="ECO:0000313" key="13">
    <source>
        <dbReference type="EMBL" id="BBD77131.1"/>
    </source>
</evidence>
<dbReference type="SUPFAM" id="SSF69055">
    <property type="entry name" value="1-deoxy-D-xylulose-5-phosphate reductoisomerase, C-terminal domain"/>
    <property type="match status" value="1"/>
</dbReference>
<dbReference type="UniPathway" id="UPA00056">
    <property type="reaction ID" value="UER00092"/>
</dbReference>
<evidence type="ECO:0000256" key="4">
    <source>
        <dbReference type="ARBA" id="ARBA00022857"/>
    </source>
</evidence>
<evidence type="ECO:0000313" key="14">
    <source>
        <dbReference type="Proteomes" id="UP000262004"/>
    </source>
</evidence>
<dbReference type="InterPro" id="IPR013644">
    <property type="entry name" value="DXP_reductoisomerase_C"/>
</dbReference>
<dbReference type="Pfam" id="PF08436">
    <property type="entry name" value="DXP_redisom_C"/>
    <property type="match status" value="1"/>
</dbReference>
<feature type="binding site" evidence="9">
    <location>
        <position position="136"/>
    </location>
    <ligand>
        <name>NADPH</name>
        <dbReference type="ChEBI" id="CHEBI:57783"/>
    </ligand>
</feature>
<feature type="binding site" evidence="9">
    <location>
        <position position="246"/>
    </location>
    <ligand>
        <name>Mn(2+)</name>
        <dbReference type="ChEBI" id="CHEBI:29035"/>
    </ligand>
</feature>
<feature type="binding site" evidence="9">
    <location>
        <position position="242"/>
    </location>
    <ligand>
        <name>1-deoxy-D-xylulose 5-phosphate</name>
        <dbReference type="ChEBI" id="CHEBI:57792"/>
    </ligand>
</feature>
<evidence type="ECO:0000256" key="9">
    <source>
        <dbReference type="HAMAP-Rule" id="MF_00183"/>
    </source>
</evidence>
<feature type="binding site" evidence="9">
    <location>
        <position position="243"/>
    </location>
    <ligand>
        <name>1-deoxy-D-xylulose 5-phosphate</name>
        <dbReference type="ChEBI" id="CHEBI:57792"/>
    </ligand>
</feature>
<keyword evidence="14" id="KW-1185">Reference proteome</keyword>
<comment type="catalytic activity">
    <reaction evidence="8">
        <text>2-C-methyl-D-erythritol 4-phosphate + NADP(+) = 1-deoxy-D-xylulose 5-phosphate + NADPH + H(+)</text>
        <dbReference type="Rhea" id="RHEA:13717"/>
        <dbReference type="ChEBI" id="CHEBI:15378"/>
        <dbReference type="ChEBI" id="CHEBI:57783"/>
        <dbReference type="ChEBI" id="CHEBI:57792"/>
        <dbReference type="ChEBI" id="CHEBI:58262"/>
        <dbReference type="ChEBI" id="CHEBI:58349"/>
        <dbReference type="EC" id="1.1.1.267"/>
    </reaction>
    <physiologicalReaction direction="right-to-left" evidence="8">
        <dbReference type="Rhea" id="RHEA:13719"/>
    </physiologicalReaction>
</comment>
<reference evidence="13 14" key="1">
    <citation type="submission" date="2018-04" db="EMBL/GenBank/DDBJ databases">
        <title>Complete genome sequence of Hydrogenophilus thermoluteolus TH-1.</title>
        <authorList>
            <person name="Arai H."/>
        </authorList>
    </citation>
    <scope>NUCLEOTIDE SEQUENCE [LARGE SCALE GENOMIC DNA]</scope>
    <source>
        <strain evidence="13 14">TH-1</strain>
    </source>
</reference>
<dbReference type="Gene3D" id="1.10.1740.10">
    <property type="match status" value="1"/>
</dbReference>
<evidence type="ECO:0000256" key="2">
    <source>
        <dbReference type="ARBA" id="ARBA00006825"/>
    </source>
</evidence>
<feature type="domain" description="DXP reductoisomerase C-terminal" evidence="12">
    <location>
        <begin position="286"/>
        <end position="402"/>
    </location>
</feature>
<dbReference type="GO" id="GO:0030145">
    <property type="term" value="F:manganese ion binding"/>
    <property type="evidence" value="ECO:0007669"/>
    <property type="project" value="TreeGrafter"/>
</dbReference>
<dbReference type="InterPro" id="IPR026877">
    <property type="entry name" value="DXPR_C"/>
</dbReference>
<dbReference type="PANTHER" id="PTHR30525">
    <property type="entry name" value="1-DEOXY-D-XYLULOSE 5-PHOSPHATE REDUCTOISOMERASE"/>
    <property type="match status" value="1"/>
</dbReference>
<feature type="binding site" evidence="9">
    <location>
        <position position="24"/>
    </location>
    <ligand>
        <name>NADPH</name>
        <dbReference type="ChEBI" id="CHEBI:57783"/>
    </ligand>
</feature>
<dbReference type="GO" id="GO:0030604">
    <property type="term" value="F:1-deoxy-D-xylulose-5-phosphate reductoisomerase activity"/>
    <property type="evidence" value="ECO:0007669"/>
    <property type="project" value="UniProtKB-UniRule"/>
</dbReference>
<keyword evidence="6 9" id="KW-0464">Manganese</keyword>
<feature type="binding site" evidence="9">
    <location>
        <position position="237"/>
    </location>
    <ligand>
        <name>1-deoxy-D-xylulose 5-phosphate</name>
        <dbReference type="ChEBI" id="CHEBI:57792"/>
    </ligand>
</feature>
<dbReference type="GO" id="GO:0051484">
    <property type="term" value="P:isopentenyl diphosphate biosynthetic process, methylerythritol 4-phosphate pathway involved in terpenoid biosynthetic process"/>
    <property type="evidence" value="ECO:0007669"/>
    <property type="project" value="TreeGrafter"/>
</dbReference>
<dbReference type="GO" id="GO:0016853">
    <property type="term" value="F:isomerase activity"/>
    <property type="evidence" value="ECO:0007669"/>
    <property type="project" value="UniProtKB-KW"/>
</dbReference>
<dbReference type="InterPro" id="IPR013512">
    <property type="entry name" value="DXP_reductoisomerase_N"/>
</dbReference>
<keyword evidence="13" id="KW-0413">Isomerase</keyword>
<feature type="binding site" evidence="9">
    <location>
        <position position="164"/>
    </location>
    <ligand>
        <name>Mn(2+)</name>
        <dbReference type="ChEBI" id="CHEBI:29035"/>
    </ligand>
</feature>
<feature type="binding site" evidence="9">
    <location>
        <position position="22"/>
    </location>
    <ligand>
        <name>NADPH</name>
        <dbReference type="ChEBI" id="CHEBI:57783"/>
    </ligand>
</feature>
<evidence type="ECO:0000256" key="7">
    <source>
        <dbReference type="ARBA" id="ARBA00023229"/>
    </source>
</evidence>
<feature type="binding site" evidence="9">
    <location>
        <position position="138"/>
    </location>
    <ligand>
        <name>NADPH</name>
        <dbReference type="ChEBI" id="CHEBI:57783"/>
    </ligand>
</feature>
<dbReference type="InterPro" id="IPR036291">
    <property type="entry name" value="NAD(P)-bd_dom_sf"/>
</dbReference>
<dbReference type="NCBIfam" id="TIGR00243">
    <property type="entry name" value="Dxr"/>
    <property type="match status" value="1"/>
</dbReference>
<keyword evidence="5 9" id="KW-0560">Oxidoreductase</keyword>
<comment type="pathway">
    <text evidence="1 9">Isoprenoid biosynthesis; isopentenyl diphosphate biosynthesis via DXP pathway; isopentenyl diphosphate from 1-deoxy-D-xylulose 5-phosphate: step 1/6.</text>
</comment>
<proteinExistence type="inferred from homology"/>
<evidence type="ECO:0000256" key="3">
    <source>
        <dbReference type="ARBA" id="ARBA00022723"/>
    </source>
</evidence>
<feature type="binding site" evidence="9">
    <location>
        <position position="163"/>
    </location>
    <ligand>
        <name>1-deoxy-D-xylulose 5-phosphate</name>
        <dbReference type="ChEBI" id="CHEBI:57792"/>
    </ligand>
</feature>
<comment type="similarity">
    <text evidence="2 9">Belongs to the DXR family.</text>
</comment>
<organism evidence="13 14">
    <name type="scientific">Hydrogenophilus thermoluteolus</name>
    <name type="common">Pseudomonas hydrogenothermophila</name>
    <dbReference type="NCBI Taxonomy" id="297"/>
    <lineage>
        <taxon>Bacteria</taxon>
        <taxon>Pseudomonadati</taxon>
        <taxon>Pseudomonadota</taxon>
        <taxon>Hydrogenophilia</taxon>
        <taxon>Hydrogenophilales</taxon>
        <taxon>Hydrogenophilaceae</taxon>
        <taxon>Hydrogenophilus</taxon>
    </lineage>
</organism>
<feature type="binding site" evidence="9">
    <location>
        <position position="49"/>
    </location>
    <ligand>
        <name>NADPH</name>
        <dbReference type="ChEBI" id="CHEBI:57783"/>
    </ligand>
</feature>
<comment type="function">
    <text evidence="9">Catalyzes the NADPH-dependent rearrangement and reduction of 1-deoxy-D-xylulose-5-phosphate (DXP) to 2-C-methyl-D-erythritol 4-phosphate (MEP).</text>
</comment>
<evidence type="ECO:0000256" key="1">
    <source>
        <dbReference type="ARBA" id="ARBA00005094"/>
    </source>
</evidence>
<keyword evidence="4 9" id="KW-0521">NADP</keyword>
<feature type="binding site" evidence="9">
    <location>
        <position position="25"/>
    </location>
    <ligand>
        <name>NADPH</name>
        <dbReference type="ChEBI" id="CHEBI:57783"/>
    </ligand>
</feature>
<dbReference type="SUPFAM" id="SSF55347">
    <property type="entry name" value="Glyceraldehyde-3-phosphate dehydrogenase-like, C-terminal domain"/>
    <property type="match status" value="1"/>
</dbReference>
<evidence type="ECO:0000256" key="8">
    <source>
        <dbReference type="ARBA" id="ARBA00048543"/>
    </source>
</evidence>
<dbReference type="Pfam" id="PF02670">
    <property type="entry name" value="DXP_reductoisom"/>
    <property type="match status" value="1"/>
</dbReference>
<evidence type="ECO:0000256" key="6">
    <source>
        <dbReference type="ARBA" id="ARBA00023211"/>
    </source>
</evidence>
<dbReference type="HAMAP" id="MF_00183">
    <property type="entry name" value="DXP_reductoisom"/>
    <property type="match status" value="1"/>
</dbReference>
<evidence type="ECO:0000259" key="12">
    <source>
        <dbReference type="Pfam" id="PF13288"/>
    </source>
</evidence>
<feature type="binding site" evidence="9">
    <location>
        <position position="164"/>
    </location>
    <ligand>
        <name>1-deoxy-D-xylulose 5-phosphate</name>
        <dbReference type="ChEBI" id="CHEBI:57792"/>
    </ligand>
</feature>
<evidence type="ECO:0000256" key="5">
    <source>
        <dbReference type="ARBA" id="ARBA00023002"/>
    </source>
</evidence>
<feature type="binding site" evidence="9">
    <location>
        <position position="137"/>
    </location>
    <ligand>
        <name>1-deoxy-D-xylulose 5-phosphate</name>
        <dbReference type="ChEBI" id="CHEBI:57792"/>
    </ligand>
</feature>
<name>A0A2Z6DXD1_HYDTE</name>
<feature type="domain" description="1-deoxy-D-xylulose 5-phosphate reductoisomerase C-terminal" evidence="11">
    <location>
        <begin position="158"/>
        <end position="254"/>
    </location>
</feature>
<comment type="cofactor">
    <cofactor evidence="9">
        <name>Mg(2+)</name>
        <dbReference type="ChEBI" id="CHEBI:18420"/>
    </cofactor>
    <cofactor evidence="9">
        <name>Mn(2+)</name>
        <dbReference type="ChEBI" id="CHEBI:29035"/>
    </cofactor>
</comment>
<protein>
    <recommendedName>
        <fullName evidence="9">1-deoxy-D-xylulose 5-phosphate reductoisomerase</fullName>
        <shortName evidence="9">DXP reductoisomerase</shortName>
        <ecNumber evidence="9">1.1.1.267</ecNumber>
    </recommendedName>
    <alternativeName>
        <fullName evidence="9">1-deoxyxylulose-5-phosphate reductoisomerase</fullName>
    </alternativeName>
    <alternativeName>
        <fullName evidence="9">2-C-methyl-D-erythritol 4-phosphate synthase</fullName>
    </alternativeName>
</protein>
<feature type="binding site" evidence="9">
    <location>
        <position position="162"/>
    </location>
    <ligand>
        <name>Mn(2+)</name>
        <dbReference type="ChEBI" id="CHEBI:29035"/>
    </ligand>
</feature>
<gene>
    <name evidence="9" type="primary">dxr</name>
    <name evidence="13" type="ORF">HPTL_0863</name>
</gene>
<dbReference type="InterPro" id="IPR003821">
    <property type="entry name" value="DXP_reductoisomerase"/>
</dbReference>
<sequence length="414" mass="44158">MAFGDMAHGSVMPQSVAVFGATGSIGASALAVIRRHPERFTVVAVSAHRRWAPLLEICQTFRPRWAVVVDPDAANALRAHLAAEDLPTEVLSGADALVTVAQASDVDTVIAGVVGGAGLPSTYAAVAAGKRVLLANKEALVMTGALLTETARRSGAVLLPIDSEHNALFQCLGSLVVTTESGGWQLKDAQQMIRRLVLTASGGPFRTRDPGTFASITPEEACAHPTWSMGQKISVDSATMMNKGLEVIEAMWLFGLPLERIEVLIHPQSIVHALVEYCDGSVLAHLSEPDMRVPIAHALAWPRRITSGASWLALVVRETLTFAAPDFDRFPCLRLAFEAARTGDCAPTVLNAANEVAVAAFLERRLAFDRIPAVIAETLAEIPVTAVTSVEAALAIDQAAREKARRWVSRWSIG</sequence>
<feature type="binding site" evidence="9">
    <location>
        <position position="201"/>
    </location>
    <ligand>
        <name>1-deoxy-D-xylulose 5-phosphate</name>
        <dbReference type="ChEBI" id="CHEBI:57792"/>
    </ligand>
</feature>
<dbReference type="NCBIfam" id="NF009114">
    <property type="entry name" value="PRK12464.1"/>
    <property type="match status" value="1"/>
</dbReference>
<feature type="binding site" evidence="9">
    <location>
        <position position="230"/>
    </location>
    <ligand>
        <name>NADPH</name>
        <dbReference type="ChEBI" id="CHEBI:57783"/>
    </ligand>
</feature>
<dbReference type="Gene3D" id="3.40.50.720">
    <property type="entry name" value="NAD(P)-binding Rossmann-like Domain"/>
    <property type="match status" value="1"/>
</dbReference>
<accession>A0A2Z6DXD1</accession>
<feature type="binding site" evidence="9">
    <location>
        <position position="23"/>
    </location>
    <ligand>
        <name>NADPH</name>
        <dbReference type="ChEBI" id="CHEBI:57783"/>
    </ligand>
</feature>
<keyword evidence="7 9" id="KW-0414">Isoprene biosynthesis</keyword>
<dbReference type="EMBL" id="AP018558">
    <property type="protein sequence ID" value="BBD77131.1"/>
    <property type="molecule type" value="Genomic_DNA"/>
</dbReference>
<evidence type="ECO:0000259" key="10">
    <source>
        <dbReference type="Pfam" id="PF02670"/>
    </source>
</evidence>
<dbReference type="InterPro" id="IPR036169">
    <property type="entry name" value="DXPR_C_sf"/>
</dbReference>
<feature type="domain" description="1-deoxy-D-xylulose 5-phosphate reductoisomerase N-terminal" evidence="10">
    <location>
        <begin position="16"/>
        <end position="144"/>
    </location>
</feature>
<dbReference type="EC" id="1.1.1.267" evidence="9"/>
<feature type="binding site" evidence="9">
    <location>
        <position position="224"/>
    </location>
    <ligand>
        <name>1-deoxy-D-xylulose 5-phosphate</name>
        <dbReference type="ChEBI" id="CHEBI:57792"/>
    </ligand>
</feature>
<dbReference type="SUPFAM" id="SSF51735">
    <property type="entry name" value="NAD(P)-binding Rossmann-fold domains"/>
    <property type="match status" value="1"/>
</dbReference>
<dbReference type="KEGG" id="htl:HPTL_0863"/>
<keyword evidence="9" id="KW-0460">Magnesium</keyword>
<dbReference type="FunFam" id="3.40.50.720:FF:000045">
    <property type="entry name" value="1-deoxy-D-xylulose 5-phosphate reductoisomerase"/>
    <property type="match status" value="1"/>
</dbReference>
<dbReference type="PANTHER" id="PTHR30525:SF0">
    <property type="entry name" value="1-DEOXY-D-XYLULOSE 5-PHOSPHATE REDUCTOISOMERASE, CHLOROPLASTIC"/>
    <property type="match status" value="1"/>
</dbReference>
<dbReference type="PIRSF" id="PIRSF006205">
    <property type="entry name" value="Dxp_reductismrs"/>
    <property type="match status" value="1"/>
</dbReference>
<keyword evidence="3 9" id="KW-0479">Metal-binding</keyword>
<dbReference type="Proteomes" id="UP000262004">
    <property type="component" value="Chromosome"/>
</dbReference>
<feature type="binding site" evidence="9">
    <location>
        <position position="246"/>
    </location>
    <ligand>
        <name>1-deoxy-D-xylulose 5-phosphate</name>
        <dbReference type="ChEBI" id="CHEBI:57792"/>
    </ligand>
</feature>
<evidence type="ECO:0000259" key="11">
    <source>
        <dbReference type="Pfam" id="PF08436"/>
    </source>
</evidence>
<dbReference type="Pfam" id="PF13288">
    <property type="entry name" value="DXPR_C"/>
    <property type="match status" value="1"/>
</dbReference>